<protein>
    <submittedName>
        <fullName evidence="1">Uncharacterized protein</fullName>
    </submittedName>
</protein>
<evidence type="ECO:0000313" key="2">
    <source>
        <dbReference type="Proteomes" id="UP000603227"/>
    </source>
</evidence>
<keyword evidence="2" id="KW-1185">Reference proteome</keyword>
<reference evidence="1" key="2">
    <citation type="submission" date="2020-09" db="EMBL/GenBank/DDBJ databases">
        <authorList>
            <person name="Sun Q."/>
            <person name="Zhou Y."/>
        </authorList>
    </citation>
    <scope>NUCLEOTIDE SEQUENCE</scope>
    <source>
        <strain evidence="1">CGMCC 4.7403</strain>
    </source>
</reference>
<reference evidence="1" key="1">
    <citation type="journal article" date="2014" name="Int. J. Syst. Evol. Microbiol.">
        <title>Complete genome sequence of Corynebacterium casei LMG S-19264T (=DSM 44701T), isolated from a smear-ripened cheese.</title>
        <authorList>
            <consortium name="US DOE Joint Genome Institute (JGI-PGF)"/>
            <person name="Walter F."/>
            <person name="Albersmeier A."/>
            <person name="Kalinowski J."/>
            <person name="Ruckert C."/>
        </authorList>
    </citation>
    <scope>NUCLEOTIDE SEQUENCE</scope>
    <source>
        <strain evidence="1">CGMCC 4.7403</strain>
    </source>
</reference>
<dbReference type="AlphaFoldDB" id="A0A919GG94"/>
<dbReference type="EMBL" id="BNAT01000003">
    <property type="protein sequence ID" value="GHH83854.1"/>
    <property type="molecule type" value="Genomic_DNA"/>
</dbReference>
<accession>A0A919GG94</accession>
<gene>
    <name evidence="1" type="ORF">GCM10017771_11500</name>
</gene>
<evidence type="ECO:0000313" key="1">
    <source>
        <dbReference type="EMBL" id="GHH83854.1"/>
    </source>
</evidence>
<organism evidence="1 2">
    <name type="scientific">Streptomyces capitiformicae</name>
    <dbReference type="NCBI Taxonomy" id="2014920"/>
    <lineage>
        <taxon>Bacteria</taxon>
        <taxon>Bacillati</taxon>
        <taxon>Actinomycetota</taxon>
        <taxon>Actinomycetes</taxon>
        <taxon>Kitasatosporales</taxon>
        <taxon>Streptomycetaceae</taxon>
        <taxon>Streptomyces</taxon>
    </lineage>
</organism>
<name>A0A919GG94_9ACTN</name>
<dbReference type="Proteomes" id="UP000603227">
    <property type="component" value="Unassembled WGS sequence"/>
</dbReference>
<comment type="caution">
    <text evidence="1">The sequence shown here is derived from an EMBL/GenBank/DDBJ whole genome shotgun (WGS) entry which is preliminary data.</text>
</comment>
<proteinExistence type="predicted"/>
<sequence>MCRITATALADYRADPDGAGLTAVDIRSERIGDYSVTYGDSGLITTMELPDYLRERLAARFGGGAALVRSR</sequence>